<gene>
    <name evidence="1" type="ORF">D779_3598</name>
</gene>
<evidence type="ECO:0000313" key="1">
    <source>
        <dbReference type="EMBL" id="EXJ13595.1"/>
    </source>
</evidence>
<dbReference type="AlphaFoldDB" id="W9VT82"/>
<sequence length="99" mass="10310">MRAHIRIEAGDPIARAQIAAMLRVTADLLETASSDSPAERGGHAALLLLEEAPALDEGSAAQARLQSLAASRGISVAQLVDEARTWIAQHSNALGEPSC</sequence>
<dbReference type="STRING" id="1249627.D779_3598"/>
<accession>W9VT82</accession>
<keyword evidence="2" id="KW-1185">Reference proteome</keyword>
<proteinExistence type="predicted"/>
<comment type="caution">
    <text evidence="1">The sequence shown here is derived from an EMBL/GenBank/DDBJ whole genome shotgun (WGS) entry which is preliminary data.</text>
</comment>
<protein>
    <submittedName>
        <fullName evidence="1">Uncharacterized protein</fullName>
    </submittedName>
</protein>
<dbReference type="Proteomes" id="UP000019460">
    <property type="component" value="Unassembled WGS sequence"/>
</dbReference>
<name>W9VT82_9GAMM</name>
<dbReference type="RefSeq" id="WP_043756714.1">
    <property type="nucleotide sequence ID" value="NZ_AONC01000063.1"/>
</dbReference>
<evidence type="ECO:0000313" key="2">
    <source>
        <dbReference type="Proteomes" id="UP000019460"/>
    </source>
</evidence>
<dbReference type="EMBL" id="AONC01000063">
    <property type="protein sequence ID" value="EXJ13595.1"/>
    <property type="molecule type" value="Genomic_DNA"/>
</dbReference>
<organism evidence="1 2">
    <name type="scientific">Imhoffiella purpurea</name>
    <dbReference type="NCBI Taxonomy" id="1249627"/>
    <lineage>
        <taxon>Bacteria</taxon>
        <taxon>Pseudomonadati</taxon>
        <taxon>Pseudomonadota</taxon>
        <taxon>Gammaproteobacteria</taxon>
        <taxon>Chromatiales</taxon>
        <taxon>Chromatiaceae</taxon>
        <taxon>Imhoffiella</taxon>
    </lineage>
</organism>
<reference evidence="1 2" key="1">
    <citation type="submission" date="2012-11" db="EMBL/GenBank/DDBJ databases">
        <title>Genome assembly of Thiorhodococcus sp. AK35.</title>
        <authorList>
            <person name="Nupur N."/>
            <person name="Khatri I."/>
            <person name="Subramanian S."/>
            <person name="Pinnaka A."/>
        </authorList>
    </citation>
    <scope>NUCLEOTIDE SEQUENCE [LARGE SCALE GENOMIC DNA]</scope>
    <source>
        <strain evidence="1 2">AK35</strain>
    </source>
</reference>